<dbReference type="InterPro" id="IPR035906">
    <property type="entry name" value="MetI-like_sf"/>
</dbReference>
<dbReference type="PANTHER" id="PTHR32243:SF18">
    <property type="entry name" value="INNER MEMBRANE ABC TRANSPORTER PERMEASE PROTEIN YCJP"/>
    <property type="match status" value="1"/>
</dbReference>
<evidence type="ECO:0000256" key="4">
    <source>
        <dbReference type="ARBA" id="ARBA00022692"/>
    </source>
</evidence>
<feature type="transmembrane region" description="Helical" evidence="7">
    <location>
        <begin position="81"/>
        <end position="108"/>
    </location>
</feature>
<feature type="transmembrane region" description="Helical" evidence="7">
    <location>
        <begin position="120"/>
        <end position="141"/>
    </location>
</feature>
<keyword evidence="6 7" id="KW-0472">Membrane</keyword>
<dbReference type="EMBL" id="FYEH01000006">
    <property type="protein sequence ID" value="SNB67759.1"/>
    <property type="molecule type" value="Genomic_DNA"/>
</dbReference>
<dbReference type="GO" id="GO:0005886">
    <property type="term" value="C:plasma membrane"/>
    <property type="evidence" value="ECO:0007669"/>
    <property type="project" value="UniProtKB-SubCell"/>
</dbReference>
<evidence type="ECO:0000313" key="9">
    <source>
        <dbReference type="EMBL" id="SNB67759.1"/>
    </source>
</evidence>
<keyword evidence="3" id="KW-1003">Cell membrane</keyword>
<evidence type="ECO:0000256" key="1">
    <source>
        <dbReference type="ARBA" id="ARBA00004651"/>
    </source>
</evidence>
<dbReference type="Pfam" id="PF00528">
    <property type="entry name" value="BPD_transp_1"/>
    <property type="match status" value="1"/>
</dbReference>
<evidence type="ECO:0000256" key="7">
    <source>
        <dbReference type="RuleBase" id="RU363032"/>
    </source>
</evidence>
<feature type="transmembrane region" description="Helical" evidence="7">
    <location>
        <begin position="255"/>
        <end position="276"/>
    </location>
</feature>
<reference evidence="9 10" key="1">
    <citation type="submission" date="2017-06" db="EMBL/GenBank/DDBJ databases">
        <authorList>
            <person name="Kim H.J."/>
            <person name="Triplett B.A."/>
        </authorList>
    </citation>
    <scope>NUCLEOTIDE SEQUENCE [LARGE SCALE GENOMIC DNA]</scope>
    <source>
        <strain evidence="9 10">B29T1</strain>
    </source>
</reference>
<keyword evidence="2 7" id="KW-0813">Transport</keyword>
<protein>
    <submittedName>
        <fullName evidence="9">Carbohydrate ABC transporter membrane protein 2, CUT1 family</fullName>
    </submittedName>
</protein>
<dbReference type="AlphaFoldDB" id="A0A212R6I8"/>
<evidence type="ECO:0000256" key="3">
    <source>
        <dbReference type="ARBA" id="ARBA00022475"/>
    </source>
</evidence>
<dbReference type="OrthoDB" id="9790107at2"/>
<accession>A0A212R6I8</accession>
<comment type="subcellular location">
    <subcellularLocation>
        <location evidence="1 7">Cell membrane</location>
        <topology evidence="1 7">Multi-pass membrane protein</topology>
    </subcellularLocation>
</comment>
<dbReference type="PROSITE" id="PS50928">
    <property type="entry name" value="ABC_TM1"/>
    <property type="match status" value="1"/>
</dbReference>
<evidence type="ECO:0000259" key="8">
    <source>
        <dbReference type="PROSITE" id="PS50928"/>
    </source>
</evidence>
<gene>
    <name evidence="9" type="ORF">SAMN07250955_10640</name>
</gene>
<name>A0A212R6I8_9PROT</name>
<dbReference type="PANTHER" id="PTHR32243">
    <property type="entry name" value="MALTOSE TRANSPORT SYSTEM PERMEASE-RELATED"/>
    <property type="match status" value="1"/>
</dbReference>
<dbReference type="InterPro" id="IPR050901">
    <property type="entry name" value="BP-dep_ABC_trans_perm"/>
</dbReference>
<dbReference type="Proteomes" id="UP000197065">
    <property type="component" value="Unassembled WGS sequence"/>
</dbReference>
<feature type="domain" description="ABC transmembrane type-1" evidence="8">
    <location>
        <begin position="85"/>
        <end position="276"/>
    </location>
</feature>
<proteinExistence type="inferred from homology"/>
<organism evidence="9 10">
    <name type="scientific">Arboricoccus pini</name>
    <dbReference type="NCBI Taxonomy" id="1963835"/>
    <lineage>
        <taxon>Bacteria</taxon>
        <taxon>Pseudomonadati</taxon>
        <taxon>Pseudomonadota</taxon>
        <taxon>Alphaproteobacteria</taxon>
        <taxon>Geminicoccales</taxon>
        <taxon>Geminicoccaceae</taxon>
        <taxon>Arboricoccus</taxon>
    </lineage>
</organism>
<evidence type="ECO:0000256" key="6">
    <source>
        <dbReference type="ARBA" id="ARBA00023136"/>
    </source>
</evidence>
<dbReference type="RefSeq" id="WP_088561352.1">
    <property type="nucleotide sequence ID" value="NZ_FYEH01000006.1"/>
</dbReference>
<dbReference type="Gene3D" id="1.10.3720.10">
    <property type="entry name" value="MetI-like"/>
    <property type="match status" value="1"/>
</dbReference>
<dbReference type="CDD" id="cd06261">
    <property type="entry name" value="TM_PBP2"/>
    <property type="match status" value="1"/>
</dbReference>
<keyword evidence="4 7" id="KW-0812">Transmembrane</keyword>
<evidence type="ECO:0000313" key="10">
    <source>
        <dbReference type="Proteomes" id="UP000197065"/>
    </source>
</evidence>
<dbReference type="GO" id="GO:0055085">
    <property type="term" value="P:transmembrane transport"/>
    <property type="evidence" value="ECO:0007669"/>
    <property type="project" value="InterPro"/>
</dbReference>
<keyword evidence="5 7" id="KW-1133">Transmembrane helix</keyword>
<sequence>MSAAETAPAHAVGKGGIGAHLAALLIALLLLFWTLLPIYNMILVALEPGDSVFSGALWPETFSLENFRIVFTQDHWYLKHFWLQMLNSLIVGLAAAFFTVLIGSMASFSIQRLRLRYGTLLSNTALLSYAIPLSFLAIPFYNILHNYGLLDNLWALIIVAVTFATPYAIFIFSQYSASIPIELDEAARIDGASVPQIYFKLYMPLMRPALVAVGTYALLLAWNEYLYAFLLLSSETTVTVPVALGYFLSSDDSPWNILMAAALIYSIPPLVIYYAMRRHMTTGLTVGSVKG</sequence>
<feature type="transmembrane region" description="Helical" evidence="7">
    <location>
        <begin position="21"/>
        <end position="46"/>
    </location>
</feature>
<evidence type="ECO:0000256" key="2">
    <source>
        <dbReference type="ARBA" id="ARBA00022448"/>
    </source>
</evidence>
<feature type="transmembrane region" description="Helical" evidence="7">
    <location>
        <begin position="153"/>
        <end position="176"/>
    </location>
</feature>
<keyword evidence="10" id="KW-1185">Reference proteome</keyword>
<dbReference type="SUPFAM" id="SSF161098">
    <property type="entry name" value="MetI-like"/>
    <property type="match status" value="1"/>
</dbReference>
<evidence type="ECO:0000256" key="5">
    <source>
        <dbReference type="ARBA" id="ARBA00022989"/>
    </source>
</evidence>
<comment type="similarity">
    <text evidence="7">Belongs to the binding-protein-dependent transport system permease family.</text>
</comment>
<dbReference type="InterPro" id="IPR000515">
    <property type="entry name" value="MetI-like"/>
</dbReference>